<evidence type="ECO:0000313" key="1">
    <source>
        <dbReference type="EMBL" id="SVD40469.1"/>
    </source>
</evidence>
<proteinExistence type="predicted"/>
<dbReference type="EMBL" id="UINC01148529">
    <property type="protein sequence ID" value="SVD40469.1"/>
    <property type="molecule type" value="Genomic_DNA"/>
</dbReference>
<reference evidence="1" key="1">
    <citation type="submission" date="2018-05" db="EMBL/GenBank/DDBJ databases">
        <authorList>
            <person name="Lanie J.A."/>
            <person name="Ng W.-L."/>
            <person name="Kazmierczak K.M."/>
            <person name="Andrzejewski T.M."/>
            <person name="Davidsen T.M."/>
            <person name="Wayne K.J."/>
            <person name="Tettelin H."/>
            <person name="Glass J.I."/>
            <person name="Rusch D."/>
            <person name="Podicherti R."/>
            <person name="Tsui H.-C.T."/>
            <person name="Winkler M.E."/>
        </authorList>
    </citation>
    <scope>NUCLEOTIDE SEQUENCE</scope>
</reference>
<sequence>MDGSNFLTVLGKGKTNEKKIVKEIINGASKTNSYKDFLSHTLQVLPTPKLHKAFSSW</sequence>
<dbReference type="AlphaFoldDB" id="A0A382V1V8"/>
<gene>
    <name evidence="1" type="ORF">METZ01_LOCUS393323</name>
</gene>
<accession>A0A382V1V8</accession>
<protein>
    <submittedName>
        <fullName evidence="1">Uncharacterized protein</fullName>
    </submittedName>
</protein>
<organism evidence="1">
    <name type="scientific">marine metagenome</name>
    <dbReference type="NCBI Taxonomy" id="408172"/>
    <lineage>
        <taxon>unclassified sequences</taxon>
        <taxon>metagenomes</taxon>
        <taxon>ecological metagenomes</taxon>
    </lineage>
</organism>
<name>A0A382V1V8_9ZZZZ</name>